<dbReference type="InterPro" id="IPR010372">
    <property type="entry name" value="DNA_pol3_delta_N"/>
</dbReference>
<evidence type="ECO:0000256" key="1">
    <source>
        <dbReference type="ARBA" id="ARBA00012417"/>
    </source>
</evidence>
<evidence type="ECO:0000256" key="8">
    <source>
        <dbReference type="ARBA" id="ARBA00049244"/>
    </source>
</evidence>
<dbReference type="GO" id="GO:0003677">
    <property type="term" value="F:DNA binding"/>
    <property type="evidence" value="ECO:0007669"/>
    <property type="project" value="InterPro"/>
</dbReference>
<reference evidence="10" key="1">
    <citation type="submission" date="2020-11" db="EMBL/GenBank/DDBJ databases">
        <title>Agrobacterium vitis strain K377 genome.</title>
        <authorList>
            <person name="Xi H."/>
        </authorList>
    </citation>
    <scope>NUCLEOTIDE SEQUENCE</scope>
    <source>
        <strain evidence="10">K377</strain>
    </source>
</reference>
<proteinExistence type="inferred from homology"/>
<sequence length="347" mass="38065">MVEVKSHEFDGFLQKSVRHYKMFLVYGPDVGLVAERAAALAKSTGVALDDPFSVIRLDSSDLQSDPGKLLDEMNALGLFGGDRLVWIRGVANEKSVVDGLQILAKDPPESSCLILEAGDLKKGSATRKIAESARNIAVIPCYQDDARAINALIDAEFSAAGKRLTPAARSLLSESLGGDRRASRNEISKLLLYCLHDDLVDETHVEQIIGDASAVSTDEAVDAVLAGNSDALLHAVQKIATSKTPMFLVLQGCLRQFQLLDIMRSEMDEKRQQAGQVMQTLGRQIHFKRKPLFEKSLKNWPSDALSVEMRRLQAGILASRRQPTLEDSLSLQTLLAITLQSARRSRQ</sequence>
<organism evidence="10 11">
    <name type="scientific">Agrobacterium vitis</name>
    <name type="common">Rhizobium vitis</name>
    <dbReference type="NCBI Taxonomy" id="373"/>
    <lineage>
        <taxon>Bacteria</taxon>
        <taxon>Pseudomonadati</taxon>
        <taxon>Pseudomonadota</taxon>
        <taxon>Alphaproteobacteria</taxon>
        <taxon>Hyphomicrobiales</taxon>
        <taxon>Rhizobiaceae</taxon>
        <taxon>Rhizobium/Agrobacterium group</taxon>
        <taxon>Agrobacterium</taxon>
    </lineage>
</organism>
<dbReference type="EC" id="2.7.7.7" evidence="1"/>
<feature type="domain" description="DNA polymerase III delta N-terminal" evidence="9">
    <location>
        <begin position="24"/>
        <end position="122"/>
    </location>
</feature>
<dbReference type="EMBL" id="JACXXJ020000005">
    <property type="protein sequence ID" value="MBF2717777.1"/>
    <property type="molecule type" value="Genomic_DNA"/>
</dbReference>
<evidence type="ECO:0000256" key="2">
    <source>
        <dbReference type="ARBA" id="ARBA00017703"/>
    </source>
</evidence>
<dbReference type="Gene3D" id="3.40.50.300">
    <property type="entry name" value="P-loop containing nucleotide triphosphate hydrolases"/>
    <property type="match status" value="1"/>
</dbReference>
<comment type="caution">
    <text evidence="10">The sequence shown here is derived from an EMBL/GenBank/DDBJ whole genome shotgun (WGS) entry which is preliminary data.</text>
</comment>
<dbReference type="GO" id="GO:0003887">
    <property type="term" value="F:DNA-directed DNA polymerase activity"/>
    <property type="evidence" value="ECO:0007669"/>
    <property type="project" value="UniProtKB-KW"/>
</dbReference>
<comment type="similarity">
    <text evidence="7">Belongs to the DNA polymerase HolA subunit family.</text>
</comment>
<evidence type="ECO:0000256" key="7">
    <source>
        <dbReference type="ARBA" id="ARBA00034754"/>
    </source>
</evidence>
<evidence type="ECO:0000256" key="6">
    <source>
        <dbReference type="ARBA" id="ARBA00022932"/>
    </source>
</evidence>
<dbReference type="InterPro" id="IPR027417">
    <property type="entry name" value="P-loop_NTPase"/>
</dbReference>
<evidence type="ECO:0000259" key="9">
    <source>
        <dbReference type="Pfam" id="PF06144"/>
    </source>
</evidence>
<accession>A0AAE2RHH8</accession>
<keyword evidence="5" id="KW-0235">DNA replication</keyword>
<gene>
    <name evidence="10" type="ORF">IEI95_026605</name>
</gene>
<evidence type="ECO:0000256" key="3">
    <source>
        <dbReference type="ARBA" id="ARBA00022679"/>
    </source>
</evidence>
<dbReference type="Gene3D" id="1.10.8.60">
    <property type="match status" value="1"/>
</dbReference>
<evidence type="ECO:0000256" key="4">
    <source>
        <dbReference type="ARBA" id="ARBA00022695"/>
    </source>
</evidence>
<dbReference type="RefSeq" id="WP_156531673.1">
    <property type="nucleotide sequence ID" value="NZ_JACXXJ020000005.1"/>
</dbReference>
<dbReference type="GO" id="GO:0009360">
    <property type="term" value="C:DNA polymerase III complex"/>
    <property type="evidence" value="ECO:0007669"/>
    <property type="project" value="InterPro"/>
</dbReference>
<dbReference type="Proteomes" id="UP000655037">
    <property type="component" value="Unassembled WGS sequence"/>
</dbReference>
<dbReference type="SUPFAM" id="SSF48019">
    <property type="entry name" value="post-AAA+ oligomerization domain-like"/>
    <property type="match status" value="1"/>
</dbReference>
<dbReference type="NCBIfam" id="TIGR01128">
    <property type="entry name" value="holA"/>
    <property type="match status" value="1"/>
</dbReference>
<dbReference type="SUPFAM" id="SSF52540">
    <property type="entry name" value="P-loop containing nucleoside triphosphate hydrolases"/>
    <property type="match status" value="1"/>
</dbReference>
<name>A0AAE2RHH8_AGRVI</name>
<evidence type="ECO:0000313" key="10">
    <source>
        <dbReference type="EMBL" id="MBF2717777.1"/>
    </source>
</evidence>
<evidence type="ECO:0000313" key="11">
    <source>
        <dbReference type="Proteomes" id="UP000655037"/>
    </source>
</evidence>
<dbReference type="AlphaFoldDB" id="A0AAE2RHH8"/>
<keyword evidence="4" id="KW-0548">Nucleotidyltransferase</keyword>
<dbReference type="PANTHER" id="PTHR34388:SF1">
    <property type="entry name" value="DNA POLYMERASE III SUBUNIT DELTA"/>
    <property type="match status" value="1"/>
</dbReference>
<evidence type="ECO:0000256" key="5">
    <source>
        <dbReference type="ARBA" id="ARBA00022705"/>
    </source>
</evidence>
<dbReference type="Pfam" id="PF06144">
    <property type="entry name" value="DNA_pol3_delta"/>
    <property type="match status" value="1"/>
</dbReference>
<keyword evidence="6" id="KW-0239">DNA-directed DNA polymerase</keyword>
<keyword evidence="3" id="KW-0808">Transferase</keyword>
<dbReference type="Gene3D" id="1.20.272.10">
    <property type="match status" value="1"/>
</dbReference>
<dbReference type="PANTHER" id="PTHR34388">
    <property type="entry name" value="DNA POLYMERASE III SUBUNIT DELTA"/>
    <property type="match status" value="1"/>
</dbReference>
<comment type="catalytic activity">
    <reaction evidence="8">
        <text>DNA(n) + a 2'-deoxyribonucleoside 5'-triphosphate = DNA(n+1) + diphosphate</text>
        <dbReference type="Rhea" id="RHEA:22508"/>
        <dbReference type="Rhea" id="RHEA-COMP:17339"/>
        <dbReference type="Rhea" id="RHEA-COMP:17340"/>
        <dbReference type="ChEBI" id="CHEBI:33019"/>
        <dbReference type="ChEBI" id="CHEBI:61560"/>
        <dbReference type="ChEBI" id="CHEBI:173112"/>
        <dbReference type="EC" id="2.7.7.7"/>
    </reaction>
</comment>
<dbReference type="GO" id="GO:0006261">
    <property type="term" value="P:DNA-templated DNA replication"/>
    <property type="evidence" value="ECO:0007669"/>
    <property type="project" value="TreeGrafter"/>
</dbReference>
<dbReference type="InterPro" id="IPR008921">
    <property type="entry name" value="DNA_pol3_clamp-load_cplx_C"/>
</dbReference>
<dbReference type="InterPro" id="IPR005790">
    <property type="entry name" value="DNA_polIII_delta"/>
</dbReference>
<protein>
    <recommendedName>
        <fullName evidence="2">DNA polymerase III subunit delta</fullName>
        <ecNumber evidence="1">2.7.7.7</ecNumber>
    </recommendedName>
</protein>